<dbReference type="GO" id="GO:0016787">
    <property type="term" value="F:hydrolase activity"/>
    <property type="evidence" value="ECO:0007669"/>
    <property type="project" value="UniProtKB-KW"/>
</dbReference>
<dbReference type="SUPFAM" id="SSF144206">
    <property type="entry name" value="NOB1 zinc finger-like"/>
    <property type="match status" value="1"/>
</dbReference>
<evidence type="ECO:0000256" key="9">
    <source>
        <dbReference type="SAM" id="MobiDB-lite"/>
    </source>
</evidence>
<evidence type="ECO:0000256" key="5">
    <source>
        <dbReference type="ARBA" id="ARBA00022833"/>
    </source>
</evidence>
<feature type="binding site" evidence="8">
    <location>
        <position position="429"/>
    </location>
    <ligand>
        <name>Zn(2+)</name>
        <dbReference type="ChEBI" id="CHEBI:29105"/>
    </ligand>
</feature>
<gene>
    <name evidence="12" type="ORF">K432DRAFT_382066</name>
</gene>
<feature type="compositionally biased region" description="Low complexity" evidence="9">
    <location>
        <begin position="321"/>
        <end position="332"/>
    </location>
</feature>
<evidence type="ECO:0000256" key="1">
    <source>
        <dbReference type="ARBA" id="ARBA00005858"/>
    </source>
</evidence>
<dbReference type="PANTHER" id="PTHR12814:SF2">
    <property type="entry name" value="RNA-BINDING PROTEIN NOB1"/>
    <property type="match status" value="1"/>
</dbReference>
<feature type="domain" description="Nin one binding (NOB1) Zn-ribbon-like" evidence="10">
    <location>
        <begin position="419"/>
        <end position="490"/>
    </location>
</feature>
<dbReference type="InterPro" id="IPR033411">
    <property type="entry name" value="Ribonuclease_PIN"/>
</dbReference>
<reference evidence="12 13" key="1">
    <citation type="journal article" date="2016" name="Nat. Commun.">
        <title>Ectomycorrhizal ecology is imprinted in the genome of the dominant symbiotic fungus Cenococcum geophilum.</title>
        <authorList>
            <consortium name="DOE Joint Genome Institute"/>
            <person name="Peter M."/>
            <person name="Kohler A."/>
            <person name="Ohm R.A."/>
            <person name="Kuo A."/>
            <person name="Krutzmann J."/>
            <person name="Morin E."/>
            <person name="Arend M."/>
            <person name="Barry K.W."/>
            <person name="Binder M."/>
            <person name="Choi C."/>
            <person name="Clum A."/>
            <person name="Copeland A."/>
            <person name="Grisel N."/>
            <person name="Haridas S."/>
            <person name="Kipfer T."/>
            <person name="LaButti K."/>
            <person name="Lindquist E."/>
            <person name="Lipzen A."/>
            <person name="Maire R."/>
            <person name="Meier B."/>
            <person name="Mihaltcheva S."/>
            <person name="Molinier V."/>
            <person name="Murat C."/>
            <person name="Poggeler S."/>
            <person name="Quandt C.A."/>
            <person name="Sperisen C."/>
            <person name="Tritt A."/>
            <person name="Tisserant E."/>
            <person name="Crous P.W."/>
            <person name="Henrissat B."/>
            <person name="Nehls U."/>
            <person name="Egli S."/>
            <person name="Spatafora J.W."/>
            <person name="Grigoriev I.V."/>
            <person name="Martin F.M."/>
        </authorList>
    </citation>
    <scope>NUCLEOTIDE SEQUENCE [LARGE SCALE GENOMIC DNA]</scope>
    <source>
        <strain evidence="12 13">CBS 459.81</strain>
    </source>
</reference>
<comment type="similarity">
    <text evidence="1 7">Belongs to the NOB1 family.</text>
</comment>
<accession>A0A8E2EBN5</accession>
<dbReference type="FunFam" id="3.40.50.1010:FF:000020">
    <property type="entry name" value="20S-pre-rRNA D-site endonuclease NOB1"/>
    <property type="match status" value="1"/>
</dbReference>
<keyword evidence="13" id="KW-1185">Reference proteome</keyword>
<dbReference type="AlphaFoldDB" id="A0A8E2EBN5"/>
<dbReference type="GO" id="GO:0030490">
    <property type="term" value="P:maturation of SSU-rRNA"/>
    <property type="evidence" value="ECO:0007669"/>
    <property type="project" value="TreeGrafter"/>
</dbReference>
<feature type="binding site" evidence="8">
    <location>
        <position position="444"/>
    </location>
    <ligand>
        <name>Zn(2+)</name>
        <dbReference type="ChEBI" id="CHEBI:29105"/>
    </ligand>
</feature>
<keyword evidence="3 7" id="KW-0479">Metal-binding</keyword>
<protein>
    <recommendedName>
        <fullName evidence="7">20S-pre-rRNA D-site endonuclease NOB1</fullName>
    </recommendedName>
</protein>
<dbReference type="Pfam" id="PF17146">
    <property type="entry name" value="PIN_6"/>
    <property type="match status" value="1"/>
</dbReference>
<feature type="binding site" evidence="8">
    <location>
        <position position="447"/>
    </location>
    <ligand>
        <name>Zn(2+)</name>
        <dbReference type="ChEBI" id="CHEBI:29105"/>
    </ligand>
</feature>
<dbReference type="GO" id="GO:0004521">
    <property type="term" value="F:RNA endonuclease activity"/>
    <property type="evidence" value="ECO:0007669"/>
    <property type="project" value="UniProtKB-UniRule"/>
</dbReference>
<dbReference type="InterPro" id="IPR017117">
    <property type="entry name" value="Nob1_euk"/>
</dbReference>
<dbReference type="InterPro" id="IPR036283">
    <property type="entry name" value="NOB1_Zf-like_sf"/>
</dbReference>
<feature type="compositionally biased region" description="Acidic residues" evidence="9">
    <location>
        <begin position="345"/>
        <end position="360"/>
    </location>
</feature>
<feature type="compositionally biased region" description="Polar residues" evidence="9">
    <location>
        <begin position="297"/>
        <end position="320"/>
    </location>
</feature>
<evidence type="ECO:0000256" key="2">
    <source>
        <dbReference type="ARBA" id="ARBA00022722"/>
    </source>
</evidence>
<dbReference type="EMBL" id="KV744953">
    <property type="protein sequence ID" value="OCK80608.1"/>
    <property type="molecule type" value="Genomic_DNA"/>
</dbReference>
<evidence type="ECO:0000256" key="6">
    <source>
        <dbReference type="ARBA" id="ARBA00023242"/>
    </source>
</evidence>
<feature type="region of interest" description="Disordered" evidence="9">
    <location>
        <begin position="545"/>
        <end position="573"/>
    </location>
</feature>
<dbReference type="GO" id="GO:0030688">
    <property type="term" value="C:preribosome, small subunit precursor"/>
    <property type="evidence" value="ECO:0007669"/>
    <property type="project" value="TreeGrafter"/>
</dbReference>
<feature type="compositionally biased region" description="Polar residues" evidence="9">
    <location>
        <begin position="190"/>
        <end position="210"/>
    </location>
</feature>
<proteinExistence type="inferred from homology"/>
<evidence type="ECO:0000313" key="13">
    <source>
        <dbReference type="Proteomes" id="UP000250266"/>
    </source>
</evidence>
<dbReference type="Pfam" id="PF08772">
    <property type="entry name" value="Zn_ribbon_NOB1"/>
    <property type="match status" value="1"/>
</dbReference>
<evidence type="ECO:0000259" key="11">
    <source>
        <dbReference type="Pfam" id="PF17146"/>
    </source>
</evidence>
<comment type="subcellular location">
    <subcellularLocation>
        <location evidence="7">Nucleus</location>
        <location evidence="7">Nucleolus</location>
    </subcellularLocation>
</comment>
<feature type="region of interest" description="Disordered" evidence="9">
    <location>
        <begin position="116"/>
        <end position="223"/>
    </location>
</feature>
<keyword evidence="6 7" id="KW-0539">Nucleus</keyword>
<evidence type="ECO:0000313" key="12">
    <source>
        <dbReference type="EMBL" id="OCK80608.1"/>
    </source>
</evidence>
<dbReference type="OrthoDB" id="446759at2759"/>
<comment type="function">
    <text evidence="7">Required for the synthesis of 40S ribosome subunits. Has a role in processing 20S pre-rRNA into the mature 18S rRNA, where it is required for cleavage at the 3' end of the mature 18S rRNA (D-site). Accompanies the 20S pre-rRNA from the nucleus to the cytoplasm.</text>
</comment>
<feature type="compositionally biased region" description="Polar residues" evidence="9">
    <location>
        <begin position="118"/>
        <end position="127"/>
    </location>
</feature>
<evidence type="ECO:0000256" key="8">
    <source>
        <dbReference type="PIRSR" id="PIRSR037125-1"/>
    </source>
</evidence>
<name>A0A8E2EBN5_9PEZI</name>
<feature type="compositionally biased region" description="Polar residues" evidence="9">
    <location>
        <begin position="152"/>
        <end position="181"/>
    </location>
</feature>
<dbReference type="GO" id="GO:0005730">
    <property type="term" value="C:nucleolus"/>
    <property type="evidence" value="ECO:0007669"/>
    <property type="project" value="UniProtKB-SubCell"/>
</dbReference>
<dbReference type="GO" id="GO:0046872">
    <property type="term" value="F:metal ion binding"/>
    <property type="evidence" value="ECO:0007669"/>
    <property type="project" value="UniProtKB-UniRule"/>
</dbReference>
<evidence type="ECO:0000256" key="7">
    <source>
        <dbReference type="PIRNR" id="PIRNR037125"/>
    </source>
</evidence>
<dbReference type="Gene3D" id="3.40.50.1010">
    <property type="entry name" value="5'-nuclease"/>
    <property type="match status" value="1"/>
</dbReference>
<feature type="domain" description="Ribonuclease PIN" evidence="11">
    <location>
        <begin position="16"/>
        <end position="107"/>
    </location>
</feature>
<dbReference type="Proteomes" id="UP000250266">
    <property type="component" value="Unassembled WGS sequence"/>
</dbReference>
<keyword evidence="4" id="KW-0378">Hydrolase</keyword>
<dbReference type="CDD" id="cd09876">
    <property type="entry name" value="PIN_Nob1-like"/>
    <property type="match status" value="1"/>
</dbReference>
<sequence>MAHHSTLATDKHIHTLILDTGPIIKNTPAVSSLLQQAECLITTPAVISEIRDAATRSRFETTLLPFLTLRNPKPASYETVAQFAKKTGDFVVLSRPDLEILALAYELDCERKAVDKISSGQKASNGSPAEKQTETKIQSEPETQAEIPVLDSSGSALKTTALAETSTEQQSKTKTLPNQESGDAFGPSIGQHSADSPFETTETVQPSENPQLEELASTAVSERSLQGHIPIENSGLSEAAIQSAPSEIHLLSQTEDAENRQFEQPTATGSSPEAEELVPTAEVQTQTDAPTQDPLARQNNTSHLPKSVSEDQINPTPTAGLNSSLSQLYISSKSEENESQTPSPPEEDEPAAESSDDDSDGWITPSNLQKHLNKDSSRSVRQVTEPKTMQVATLTTDFAMQNVLLQMKLHVLSTSLARIRHLNSYILRCHACFFTIKQMEKQFCPRCGKPTLTRVACSVDHNGEFKLHLKKNFQWNRRGERYSIPKAVSGSANGRVNVGGGGKGGGKQGWGQELILVEDQKEYTRAIVEQKRQKTRDLMDEDYLPNILSGERGRAGGKPKVGAGRNVNSKKRG</sequence>
<dbReference type="Gene3D" id="6.20.210.10">
    <property type="entry name" value="Nin one binding (NOB1), Zn-ribbon-like"/>
    <property type="match status" value="1"/>
</dbReference>
<organism evidence="12 13">
    <name type="scientific">Lepidopterella palustris CBS 459.81</name>
    <dbReference type="NCBI Taxonomy" id="1314670"/>
    <lineage>
        <taxon>Eukaryota</taxon>
        <taxon>Fungi</taxon>
        <taxon>Dikarya</taxon>
        <taxon>Ascomycota</taxon>
        <taxon>Pezizomycotina</taxon>
        <taxon>Dothideomycetes</taxon>
        <taxon>Pleosporomycetidae</taxon>
        <taxon>Mytilinidiales</taxon>
        <taxon>Argynnaceae</taxon>
        <taxon>Lepidopterella</taxon>
    </lineage>
</organism>
<dbReference type="InterPro" id="IPR014881">
    <property type="entry name" value="NOB1_Zn-bd"/>
</dbReference>
<dbReference type="InterPro" id="IPR039907">
    <property type="entry name" value="NOB1"/>
</dbReference>
<evidence type="ECO:0000256" key="3">
    <source>
        <dbReference type="ARBA" id="ARBA00022723"/>
    </source>
</evidence>
<keyword evidence="5 7" id="KW-0862">Zinc</keyword>
<dbReference type="PANTHER" id="PTHR12814">
    <property type="entry name" value="RNA-BINDING PROTEIN NOB1"/>
    <property type="match status" value="1"/>
</dbReference>
<feature type="compositionally biased region" description="Polar residues" evidence="9">
    <location>
        <begin position="262"/>
        <end position="271"/>
    </location>
</feature>
<evidence type="ECO:0000256" key="4">
    <source>
        <dbReference type="ARBA" id="ARBA00022801"/>
    </source>
</evidence>
<dbReference type="GO" id="GO:0005737">
    <property type="term" value="C:cytoplasm"/>
    <property type="evidence" value="ECO:0007669"/>
    <property type="project" value="UniProtKB-ARBA"/>
</dbReference>
<keyword evidence="2" id="KW-0540">Nuclease</keyword>
<evidence type="ECO:0000259" key="10">
    <source>
        <dbReference type="Pfam" id="PF08772"/>
    </source>
</evidence>
<feature type="region of interest" description="Disordered" evidence="9">
    <location>
        <begin position="241"/>
        <end position="386"/>
    </location>
</feature>
<feature type="binding site" evidence="8">
    <location>
        <position position="432"/>
    </location>
    <ligand>
        <name>Zn(2+)</name>
        <dbReference type="ChEBI" id="CHEBI:29105"/>
    </ligand>
</feature>
<dbReference type="PIRSF" id="PIRSF037125">
    <property type="entry name" value="D-site_20S_pre-rRNA_nuclease"/>
    <property type="match status" value="1"/>
</dbReference>